<protein>
    <submittedName>
        <fullName evidence="2">Methyltransferase domain-containing protein</fullName>
    </submittedName>
</protein>
<accession>A0ABX1J249</accession>
<reference evidence="2 3" key="1">
    <citation type="submission" date="2020-04" db="EMBL/GenBank/DDBJ databases">
        <title>Novel species.</title>
        <authorList>
            <person name="Teo W.F.A."/>
            <person name="Lipun K."/>
            <person name="Srisuk N."/>
            <person name="Duangmal K."/>
        </authorList>
    </citation>
    <scope>NUCLEOTIDE SEQUENCE [LARGE SCALE GENOMIC DNA]</scope>
    <source>
        <strain evidence="2 3">K13G38</strain>
    </source>
</reference>
<organism evidence="2 3">
    <name type="scientific">Amycolatopsis acididurans</name>
    <dbReference type="NCBI Taxonomy" id="2724524"/>
    <lineage>
        <taxon>Bacteria</taxon>
        <taxon>Bacillati</taxon>
        <taxon>Actinomycetota</taxon>
        <taxon>Actinomycetes</taxon>
        <taxon>Pseudonocardiales</taxon>
        <taxon>Pseudonocardiaceae</taxon>
        <taxon>Amycolatopsis</taxon>
    </lineage>
</organism>
<gene>
    <name evidence="2" type="ORF">HFP15_05640</name>
</gene>
<proteinExistence type="predicted"/>
<dbReference type="EMBL" id="JAAXLS010000002">
    <property type="protein sequence ID" value="NKQ52357.1"/>
    <property type="molecule type" value="Genomic_DNA"/>
</dbReference>
<dbReference type="InterPro" id="IPR013216">
    <property type="entry name" value="Methyltransf_11"/>
</dbReference>
<dbReference type="Gene3D" id="3.40.50.150">
    <property type="entry name" value="Vaccinia Virus protein VP39"/>
    <property type="match status" value="1"/>
</dbReference>
<comment type="caution">
    <text evidence="2">The sequence shown here is derived from an EMBL/GenBank/DDBJ whole genome shotgun (WGS) entry which is preliminary data.</text>
</comment>
<dbReference type="SUPFAM" id="SSF53335">
    <property type="entry name" value="S-adenosyl-L-methionine-dependent methyltransferases"/>
    <property type="match status" value="1"/>
</dbReference>
<dbReference type="Pfam" id="PF08241">
    <property type="entry name" value="Methyltransf_11"/>
    <property type="match status" value="1"/>
</dbReference>
<dbReference type="CDD" id="cd02440">
    <property type="entry name" value="AdoMet_MTases"/>
    <property type="match status" value="1"/>
</dbReference>
<dbReference type="GO" id="GO:0032259">
    <property type="term" value="P:methylation"/>
    <property type="evidence" value="ECO:0007669"/>
    <property type="project" value="UniProtKB-KW"/>
</dbReference>
<keyword evidence="2" id="KW-0808">Transferase</keyword>
<evidence type="ECO:0000313" key="2">
    <source>
        <dbReference type="EMBL" id="NKQ52357.1"/>
    </source>
</evidence>
<keyword evidence="2" id="KW-0489">Methyltransferase</keyword>
<sequence length="225" mass="23689">MAPGGSAWFCGAVRIPDGLLTRLAVQLGRPHGVAGRAVGRMLNRGNRAVITAAVAAATDGAGGGAFADIGFGGGAGLALLLERAGREGRVVGVEIARTMLDAARSRFRADIAAGRLELHEAPMDALPLPDDSLDALISTNTIYFIEDLAPAFGQLVRVVRPSGRVVLGVGDPVAMAKMPVTRHRFRLRPMAEVIAALDEAGLSLLEDRRVGNRDAFHLLICRRRA</sequence>
<evidence type="ECO:0000313" key="3">
    <source>
        <dbReference type="Proteomes" id="UP000715441"/>
    </source>
</evidence>
<dbReference type="Proteomes" id="UP000715441">
    <property type="component" value="Unassembled WGS sequence"/>
</dbReference>
<evidence type="ECO:0000259" key="1">
    <source>
        <dbReference type="Pfam" id="PF08241"/>
    </source>
</evidence>
<keyword evidence="3" id="KW-1185">Reference proteome</keyword>
<dbReference type="GO" id="GO:0008168">
    <property type="term" value="F:methyltransferase activity"/>
    <property type="evidence" value="ECO:0007669"/>
    <property type="project" value="UniProtKB-KW"/>
</dbReference>
<dbReference type="InterPro" id="IPR029063">
    <property type="entry name" value="SAM-dependent_MTases_sf"/>
</dbReference>
<feature type="domain" description="Methyltransferase type 11" evidence="1">
    <location>
        <begin position="68"/>
        <end position="167"/>
    </location>
</feature>
<name>A0ABX1J249_9PSEU</name>